<dbReference type="AlphaFoldDB" id="B6BMY5"/>
<name>B6BMY5_SULGG</name>
<dbReference type="SMART" id="SM00849">
    <property type="entry name" value="Lactamase_B"/>
    <property type="match status" value="1"/>
</dbReference>
<dbReference type="Gene3D" id="3.40.50.10890">
    <property type="match status" value="1"/>
</dbReference>
<accession>B6BMY5</accession>
<reference evidence="4 5" key="1">
    <citation type="journal article" date="2012" name="Proc. Natl. Acad. Sci. U.S.A.">
        <title>Genome and physiology of a model Epsilonproteobacterium responsible for sulfide detoxification in marine oxygen depletion zones.</title>
        <authorList>
            <person name="Grote J."/>
            <person name="Schott T."/>
            <person name="Bruckner C.G."/>
            <person name="Glockner F.O."/>
            <person name="Jost G."/>
            <person name="Teeling H."/>
            <person name="Labrenz M."/>
            <person name="Jurgens K."/>
        </authorList>
    </citation>
    <scope>NUCLEOTIDE SEQUENCE [LARGE SCALE GENOMIC DNA]</scope>
    <source>
        <strain evidence="4 5">GD1</strain>
    </source>
</reference>
<evidence type="ECO:0000259" key="3">
    <source>
        <dbReference type="SMART" id="SM01027"/>
    </source>
</evidence>
<dbReference type="Pfam" id="PF10996">
    <property type="entry name" value="Beta-Casp"/>
    <property type="match status" value="1"/>
</dbReference>
<feature type="domain" description="Metallo-beta-lactamase" evidence="2">
    <location>
        <begin position="14"/>
        <end position="240"/>
    </location>
</feature>
<organism evidence="4 5">
    <name type="scientific">Sulfurimonas gotlandica (strain DSM 19862 / JCM 16533 / GD1)</name>
    <dbReference type="NCBI Taxonomy" id="929558"/>
    <lineage>
        <taxon>Bacteria</taxon>
        <taxon>Pseudomonadati</taxon>
        <taxon>Campylobacterota</taxon>
        <taxon>Epsilonproteobacteria</taxon>
        <taxon>Campylobacterales</taxon>
        <taxon>Sulfurimonadaceae</taxon>
        <taxon>Sulfurimonas</taxon>
    </lineage>
</organism>
<keyword evidence="5" id="KW-1185">Reference proteome</keyword>
<dbReference type="SUPFAM" id="SSF56281">
    <property type="entry name" value="Metallo-hydrolase/oxidoreductase"/>
    <property type="match status" value="1"/>
</dbReference>
<evidence type="ECO:0000256" key="1">
    <source>
        <dbReference type="ARBA" id="ARBA00022801"/>
    </source>
</evidence>
<dbReference type="CDD" id="cd16295">
    <property type="entry name" value="TTHA0252-CPSF-like_MBL-fold"/>
    <property type="match status" value="1"/>
</dbReference>
<proteinExistence type="predicted"/>
<dbReference type="Proteomes" id="UP000006431">
    <property type="component" value="Unassembled WGS sequence"/>
</dbReference>
<sequence length="465" mass="52465">MAFVESFGAAQVVTGSCHLLTLEDGKKILIDCGMFQGELEEKNAESFGFNPKDISYLILTHAHLDHVGRAPLLYKSGFRGEIISTRSTLGLASVILLDSAHLMKENYYHRFKKAQRCGEENKLLQPLYTSLDVESLLTLQKSFMKYEEPLVLDDNLSVTFHNAGHILGSAFVEISFLESGMQKTIVFSGDLGNKNDFLLPKLVDGNVADALYIESTYGDREHKNMDDSISELKKIVIETLKNDGNVLIPSFAVDRTQELLCIFKQMSIDGELPKCRIFLDSPMAIRATRLYNKHVDELSQGCQDFMQESGSIFDFANLEYIQTPDESKKINEIASGAIIIAGAGMCSGGRILHHFKHRLWNDKNAVIFVGFQAKDTLGRKIVEGAEFIELYNEKIIINASIHTVNGFSAHGDQKQMIEWMNSFERVDNIYIVHGEENQQVIFKEEILKQLEKKAHIVKDKEHIYV</sequence>
<evidence type="ECO:0000313" key="5">
    <source>
        <dbReference type="Proteomes" id="UP000006431"/>
    </source>
</evidence>
<dbReference type="InterPro" id="IPR050698">
    <property type="entry name" value="MBL"/>
</dbReference>
<feature type="domain" description="Beta-Casp" evidence="3">
    <location>
        <begin position="256"/>
        <end position="381"/>
    </location>
</feature>
<dbReference type="PATRIC" id="fig|929558.5.peg.2209"/>
<dbReference type="eggNOG" id="COG1236">
    <property type="taxonomic scope" value="Bacteria"/>
</dbReference>
<dbReference type="GO" id="GO:0004521">
    <property type="term" value="F:RNA endonuclease activity"/>
    <property type="evidence" value="ECO:0007669"/>
    <property type="project" value="TreeGrafter"/>
</dbReference>
<dbReference type="InterPro" id="IPR022712">
    <property type="entry name" value="Beta_Casp"/>
</dbReference>
<dbReference type="SMART" id="SM01027">
    <property type="entry name" value="Beta-Casp"/>
    <property type="match status" value="1"/>
</dbReference>
<evidence type="ECO:0000313" key="4">
    <source>
        <dbReference type="EMBL" id="EHP30741.1"/>
    </source>
</evidence>
<dbReference type="OrthoDB" id="9803916at2"/>
<dbReference type="InterPro" id="IPR011108">
    <property type="entry name" value="RMMBL"/>
</dbReference>
<dbReference type="STRING" id="929558.SMGD1_2218"/>
<dbReference type="InterPro" id="IPR001279">
    <property type="entry name" value="Metallo-B-lactamas"/>
</dbReference>
<dbReference type="EMBL" id="AFRZ01000001">
    <property type="protein sequence ID" value="EHP30741.1"/>
    <property type="molecule type" value="Genomic_DNA"/>
</dbReference>
<dbReference type="Gene3D" id="3.60.15.10">
    <property type="entry name" value="Ribonuclease Z/Hydroxyacylglutathione hydrolase-like"/>
    <property type="match status" value="1"/>
</dbReference>
<accession>H1FY45</accession>
<gene>
    <name evidence="4" type="ORF">SMGD1_2218</name>
</gene>
<evidence type="ECO:0000259" key="2">
    <source>
        <dbReference type="SMART" id="SM00849"/>
    </source>
</evidence>
<dbReference type="PANTHER" id="PTHR11203:SF37">
    <property type="entry name" value="INTEGRATOR COMPLEX SUBUNIT 11"/>
    <property type="match status" value="1"/>
</dbReference>
<dbReference type="RefSeq" id="WP_008339521.1">
    <property type="nucleotide sequence ID" value="NZ_AFRZ01000001.1"/>
</dbReference>
<dbReference type="HOGENOM" id="CLU_009673_5_2_7"/>
<dbReference type="Pfam" id="PF00753">
    <property type="entry name" value="Lactamase_B"/>
    <property type="match status" value="1"/>
</dbReference>
<keyword evidence="1" id="KW-0378">Hydrolase</keyword>
<dbReference type="PANTHER" id="PTHR11203">
    <property type="entry name" value="CLEAVAGE AND POLYADENYLATION SPECIFICITY FACTOR FAMILY MEMBER"/>
    <property type="match status" value="1"/>
</dbReference>
<dbReference type="InterPro" id="IPR036866">
    <property type="entry name" value="RibonucZ/Hydroxyglut_hydro"/>
</dbReference>
<dbReference type="GO" id="GO:0016787">
    <property type="term" value="F:hydrolase activity"/>
    <property type="evidence" value="ECO:0007669"/>
    <property type="project" value="UniProtKB-KW"/>
</dbReference>
<comment type="caution">
    <text evidence="4">The sequence shown here is derived from an EMBL/GenBank/DDBJ whole genome shotgun (WGS) entry which is preliminary data.</text>
</comment>
<dbReference type="Pfam" id="PF07521">
    <property type="entry name" value="RMMBL"/>
    <property type="match status" value="1"/>
</dbReference>
<protein>
    <submittedName>
        <fullName evidence="4">RNA-metabolising metallo-beta-lactamase</fullName>
    </submittedName>
</protein>